<keyword evidence="3" id="KW-1185">Reference proteome</keyword>
<dbReference type="SMART" id="SM00829">
    <property type="entry name" value="PKS_ER"/>
    <property type="match status" value="1"/>
</dbReference>
<dbReference type="Pfam" id="PF13602">
    <property type="entry name" value="ADH_zinc_N_2"/>
    <property type="match status" value="1"/>
</dbReference>
<evidence type="ECO:0000259" key="1">
    <source>
        <dbReference type="SMART" id="SM00829"/>
    </source>
</evidence>
<feature type="domain" description="Enoyl reductase (ER)" evidence="1">
    <location>
        <begin position="18"/>
        <end position="325"/>
    </location>
</feature>
<evidence type="ECO:0000313" key="3">
    <source>
        <dbReference type="Proteomes" id="UP000183585"/>
    </source>
</evidence>
<reference evidence="3" key="1">
    <citation type="submission" date="2016-06" db="EMBL/GenBank/DDBJ databases">
        <authorList>
            <person name="Varghese N."/>
            <person name="Submissions Spin"/>
        </authorList>
    </citation>
    <scope>NUCLEOTIDE SEQUENCE [LARGE SCALE GENOMIC DNA]</scope>
    <source>
        <strain evidence="3">DSM 43168</strain>
    </source>
</reference>
<dbReference type="InterPro" id="IPR036291">
    <property type="entry name" value="NAD(P)-bd_dom_sf"/>
</dbReference>
<dbReference type="InterPro" id="IPR050700">
    <property type="entry name" value="YIM1/Zinc_Alcohol_DH_Fams"/>
</dbReference>
<dbReference type="Gene3D" id="3.90.180.10">
    <property type="entry name" value="Medium-chain alcohol dehydrogenases, catalytic domain"/>
    <property type="match status" value="1"/>
</dbReference>
<sequence>MESAPKPTMKAVIQREYGPPDVLRRADLDLPAVVGPDEVRIRVYAAGVDPGVWFFLTGRPWLVRAAAGIRAPRHTVPGRALAGRVEAVGAQVTHFRAGEDVYAEGLGAFAEYAVVAERMLARKPANLTFEQAAAIPISATTALQGLRDTGRLRAGQHVLVNGATGGVGTFAVQIAKALGAEVTAVCAPNAAELVRSLGADHVVDYTREDFTAGTRRYDVVFDLVGSHSLAQCRRVLTPDGRLVLSAGPPAPWLRRRLAALVLSPLRSRTMAALDARPNAADLDALRDLVEAGQVTPVIDRVFPLEDVVDALRHYGSGHARGKTVLSIR</sequence>
<dbReference type="PANTHER" id="PTHR11695">
    <property type="entry name" value="ALCOHOL DEHYDROGENASE RELATED"/>
    <property type="match status" value="1"/>
</dbReference>
<dbReference type="AlphaFoldDB" id="A0A1C4XSV1"/>
<dbReference type="InterPro" id="IPR013154">
    <property type="entry name" value="ADH-like_N"/>
</dbReference>
<evidence type="ECO:0000313" key="2">
    <source>
        <dbReference type="EMBL" id="SCF11528.1"/>
    </source>
</evidence>
<dbReference type="Proteomes" id="UP000183585">
    <property type="component" value="Unassembled WGS sequence"/>
</dbReference>
<dbReference type="GO" id="GO:0016491">
    <property type="term" value="F:oxidoreductase activity"/>
    <property type="evidence" value="ECO:0007669"/>
    <property type="project" value="InterPro"/>
</dbReference>
<dbReference type="Gene3D" id="3.40.50.720">
    <property type="entry name" value="NAD(P)-binding Rossmann-like Domain"/>
    <property type="match status" value="1"/>
</dbReference>
<dbReference type="SUPFAM" id="SSF50129">
    <property type="entry name" value="GroES-like"/>
    <property type="match status" value="1"/>
</dbReference>
<accession>A0A1C4XSV1</accession>
<dbReference type="EMBL" id="FMCT01000005">
    <property type="protein sequence ID" value="SCF11528.1"/>
    <property type="molecule type" value="Genomic_DNA"/>
</dbReference>
<organism evidence="2 3">
    <name type="scientific">Micromonospora carbonacea</name>
    <dbReference type="NCBI Taxonomy" id="47853"/>
    <lineage>
        <taxon>Bacteria</taxon>
        <taxon>Bacillati</taxon>
        <taxon>Actinomycetota</taxon>
        <taxon>Actinomycetes</taxon>
        <taxon>Micromonosporales</taxon>
        <taxon>Micromonosporaceae</taxon>
        <taxon>Micromonospora</taxon>
    </lineage>
</organism>
<name>A0A1C4XSV1_9ACTN</name>
<gene>
    <name evidence="2" type="ORF">GA0070563_105133</name>
</gene>
<dbReference type="SUPFAM" id="SSF51735">
    <property type="entry name" value="NAD(P)-binding Rossmann-fold domains"/>
    <property type="match status" value="1"/>
</dbReference>
<dbReference type="InterPro" id="IPR020843">
    <property type="entry name" value="ER"/>
</dbReference>
<dbReference type="CDD" id="cd08267">
    <property type="entry name" value="MDR1"/>
    <property type="match status" value="1"/>
</dbReference>
<proteinExistence type="predicted"/>
<dbReference type="InterPro" id="IPR011032">
    <property type="entry name" value="GroES-like_sf"/>
</dbReference>
<dbReference type="PANTHER" id="PTHR11695:SF294">
    <property type="entry name" value="RETICULON-4-INTERACTING PROTEIN 1, MITOCHONDRIAL"/>
    <property type="match status" value="1"/>
</dbReference>
<dbReference type="Pfam" id="PF08240">
    <property type="entry name" value="ADH_N"/>
    <property type="match status" value="1"/>
</dbReference>
<protein>
    <submittedName>
        <fullName evidence="2">NADPH:quinone reductase</fullName>
    </submittedName>
</protein>